<dbReference type="EMBL" id="LNQR01000039">
    <property type="protein sequence ID" value="KWT89407.1"/>
    <property type="molecule type" value="Genomic_DNA"/>
</dbReference>
<reference evidence="1 2" key="1">
    <citation type="submission" date="2015-11" db="EMBL/GenBank/DDBJ databases">
        <authorList>
            <person name="Lin W."/>
        </authorList>
    </citation>
    <scope>NUCLEOTIDE SEQUENCE [LARGE SCALE GENOMIC DNA]</scope>
    <source>
        <strain evidence="1 2">HCH-1</strain>
    </source>
</reference>
<evidence type="ECO:0000313" key="2">
    <source>
        <dbReference type="Proteomes" id="UP000060487"/>
    </source>
</evidence>
<dbReference type="Proteomes" id="UP000060487">
    <property type="component" value="Unassembled WGS sequence"/>
</dbReference>
<protein>
    <recommendedName>
        <fullName evidence="3">DUF4062 domain-containing protein</fullName>
    </recommendedName>
</protein>
<comment type="caution">
    <text evidence="1">The sequence shown here is derived from an EMBL/GenBank/DDBJ whole genome shotgun (WGS) entry which is preliminary data.</text>
</comment>
<evidence type="ECO:0000313" key="1">
    <source>
        <dbReference type="EMBL" id="KWT89407.1"/>
    </source>
</evidence>
<sequence>MEKSITIKVFLASPSDVCLERGYVAETVQRINAQDGRNHQPRYYLDLYRWENDLTSGWGTPQNNINTQLKPGEADIFIGILWSKFGTPTEHFGSGTEEEFEKAQNQWEATQTSPYLIFFKCIRDIPQSAANDFVKVKKFFKRMQRKITWITYHDDTGFKDKIYNQLIYYCNALVKKHNIINNHKYDFLKTKNVGITKIYTQEQNSDRNNDKIDFLNNDEGDIYLLAHSGNSYLNPGDSYPRPDEKQGLFFQHILKRIQATSSKIQVILLNPYSLEARKIYFAENFSNLRNGISEIELDLLEKGKNYKRFIKCLEGIELLKERLRENNISEDRLEVRICNTATDGTILIGKYRLFYEPYLSARFLDRLRKGLNIFEVQVDNLLGKDCSNIIYHYNSICEACNDHKICERNLYKTISEQFLLLWYTSIPLSEYRTQIHKYKEDFNKCHPDLFEYQIVQLHDSWFAFDPLIGCTGRCTYCFLSPHGWENTTPKQIIPIEHLRSDPNIEIIYSKLHNYSFYKQYHNVSGVYSQKIAKVPISIGNKTDMMRNIDILKQFLSHHAKTQNRQSIVLITKQPIPIDLIEIMSNASCYFYIFNSISFLGREYEPNVLDYDERIKSAKIIKDYINKHRINNVFMIHYWRPVTDIAISNDVDIKKCIYKVKDIYDCSVIAGLKITPDMHKFIKNDRNHKLHTYLERKGMFNYRNIDQEGYELFYPKPDTIVNIAKESKYELYLHTSCAISYLQNKADYNGSMFRNDICPPYSYCPSSQLAICHDLKTNWRIEDNIQAILLTLRVKKENIIDNADCVEIINESVYQEDLTFLTHLIGKPVVSKAIRLSLVWPSGNQWYYWKKYGH</sequence>
<proteinExistence type="predicted"/>
<name>A0ABR5SHJ4_9BACT</name>
<accession>A0ABR5SHJ4</accession>
<evidence type="ECO:0008006" key="3">
    <source>
        <dbReference type="Google" id="ProtNLM"/>
    </source>
</evidence>
<keyword evidence="2" id="KW-1185">Reference proteome</keyword>
<gene>
    <name evidence="1" type="ORF">ASN18_1225</name>
</gene>
<dbReference type="RefSeq" id="WP_085051867.1">
    <property type="nucleotide sequence ID" value="NZ_LNQR01000039.1"/>
</dbReference>
<organism evidence="1 2">
    <name type="scientific">Candidatus Magnetominusculus xianensis</name>
    <dbReference type="NCBI Taxonomy" id="1748249"/>
    <lineage>
        <taxon>Bacteria</taxon>
        <taxon>Pseudomonadati</taxon>
        <taxon>Nitrospirota</taxon>
        <taxon>Nitrospiria</taxon>
        <taxon>Nitrospirales</taxon>
        <taxon>Nitrospiraceae</taxon>
        <taxon>Candidatus Magnetominusculus</taxon>
    </lineage>
</organism>